<dbReference type="OrthoDB" id="1110378at2759"/>
<feature type="compositionally biased region" description="Basic and acidic residues" evidence="1">
    <location>
        <begin position="1"/>
        <end position="13"/>
    </location>
</feature>
<evidence type="ECO:0000256" key="1">
    <source>
        <dbReference type="SAM" id="MobiDB-lite"/>
    </source>
</evidence>
<organism evidence="2 3">
    <name type="scientific">Turnera subulata</name>
    <dbReference type="NCBI Taxonomy" id="218843"/>
    <lineage>
        <taxon>Eukaryota</taxon>
        <taxon>Viridiplantae</taxon>
        <taxon>Streptophyta</taxon>
        <taxon>Embryophyta</taxon>
        <taxon>Tracheophyta</taxon>
        <taxon>Spermatophyta</taxon>
        <taxon>Magnoliopsida</taxon>
        <taxon>eudicotyledons</taxon>
        <taxon>Gunneridae</taxon>
        <taxon>Pentapetalae</taxon>
        <taxon>rosids</taxon>
        <taxon>fabids</taxon>
        <taxon>Malpighiales</taxon>
        <taxon>Passifloraceae</taxon>
        <taxon>Turnera</taxon>
    </lineage>
</organism>
<keyword evidence="3" id="KW-1185">Reference proteome</keyword>
<reference evidence="2" key="1">
    <citation type="submission" date="2022-02" db="EMBL/GenBank/DDBJ databases">
        <authorList>
            <person name="Henning P.M."/>
            <person name="McCubbin A.G."/>
            <person name="Shore J.S."/>
        </authorList>
    </citation>
    <scope>NUCLEOTIDE SEQUENCE</scope>
    <source>
        <strain evidence="2">F60SS</strain>
        <tissue evidence="2">Leaves</tissue>
    </source>
</reference>
<dbReference type="EMBL" id="JAKUCV010003578">
    <property type="protein sequence ID" value="KAJ4838350.1"/>
    <property type="molecule type" value="Genomic_DNA"/>
</dbReference>
<feature type="compositionally biased region" description="Basic and acidic residues" evidence="1">
    <location>
        <begin position="100"/>
        <end position="114"/>
    </location>
</feature>
<gene>
    <name evidence="2" type="ORF">Tsubulata_026399</name>
</gene>
<feature type="compositionally biased region" description="Low complexity" evidence="1">
    <location>
        <begin position="78"/>
        <end position="99"/>
    </location>
</feature>
<evidence type="ECO:0000313" key="3">
    <source>
        <dbReference type="Proteomes" id="UP001141552"/>
    </source>
</evidence>
<dbReference type="PANTHER" id="PTHR35466">
    <property type="entry name" value="SERINE/ARGININE REPETITIVE MATRIX PROTEIN 1"/>
    <property type="match status" value="1"/>
</dbReference>
<feature type="compositionally biased region" description="Pro residues" evidence="1">
    <location>
        <begin position="38"/>
        <end position="53"/>
    </location>
</feature>
<dbReference type="Proteomes" id="UP001141552">
    <property type="component" value="Unassembled WGS sequence"/>
</dbReference>
<sequence length="204" mass="22764">MGMELEGRDDSFKKPGAVPFKWEIRPGVPKIQQHQKKPLPPLSPPILPSPSPPFNNTHRRLPSPTPPRQKLKPPPPGSIFLPSPEPRSSSFRSSTPASARSERWRLEQPTRVHPDTVSVGCFPSPLLGRKSGSSRRRSSQYQYYSTKQPDYTSSSELETPSRWSVSSRKSAPSFRDSPMSSSFSSYQSSPRVAKDADWAGFGLF</sequence>
<reference evidence="2" key="2">
    <citation type="journal article" date="2023" name="Plants (Basel)">
        <title>Annotation of the Turnera subulata (Passifloraceae) Draft Genome Reveals the S-Locus Evolved after the Divergence of Turneroideae from Passifloroideae in a Stepwise Manner.</title>
        <authorList>
            <person name="Henning P.M."/>
            <person name="Roalson E.H."/>
            <person name="Mir W."/>
            <person name="McCubbin A.G."/>
            <person name="Shore J.S."/>
        </authorList>
    </citation>
    <scope>NUCLEOTIDE SEQUENCE</scope>
    <source>
        <strain evidence="2">F60SS</strain>
    </source>
</reference>
<feature type="compositionally biased region" description="Polar residues" evidence="1">
    <location>
        <begin position="146"/>
        <end position="169"/>
    </location>
</feature>
<comment type="caution">
    <text evidence="2">The sequence shown here is derived from an EMBL/GenBank/DDBJ whole genome shotgun (WGS) entry which is preliminary data.</text>
</comment>
<feature type="region of interest" description="Disordered" evidence="1">
    <location>
        <begin position="1"/>
        <end position="192"/>
    </location>
</feature>
<protein>
    <submittedName>
        <fullName evidence="2">Uncharacterized protein</fullName>
    </submittedName>
</protein>
<dbReference type="PANTHER" id="PTHR35466:SF4">
    <property type="entry name" value="EXPRESSED PROTEIN"/>
    <property type="match status" value="1"/>
</dbReference>
<accession>A0A9Q0JF50</accession>
<dbReference type="AlphaFoldDB" id="A0A9Q0JF50"/>
<evidence type="ECO:0000313" key="2">
    <source>
        <dbReference type="EMBL" id="KAJ4838350.1"/>
    </source>
</evidence>
<feature type="compositionally biased region" description="Low complexity" evidence="1">
    <location>
        <begin position="170"/>
        <end position="190"/>
    </location>
</feature>
<name>A0A9Q0JF50_9ROSI</name>
<feature type="compositionally biased region" description="Pro residues" evidence="1">
    <location>
        <begin position="63"/>
        <end position="77"/>
    </location>
</feature>
<proteinExistence type="predicted"/>